<reference evidence="6 7" key="1">
    <citation type="journal article" date="2019" name="Int. J. Syst. Evol. Microbiol.">
        <title>The Global Catalogue of Microorganisms (GCM) 10K type strain sequencing project: providing services to taxonomists for standard genome sequencing and annotation.</title>
        <authorList>
            <consortium name="The Broad Institute Genomics Platform"/>
            <consortium name="The Broad Institute Genome Sequencing Center for Infectious Disease"/>
            <person name="Wu L."/>
            <person name="Ma J."/>
        </authorList>
    </citation>
    <scope>NUCLEOTIDE SEQUENCE [LARGE SCALE GENOMIC DNA]</scope>
    <source>
        <strain evidence="6 7">DT92</strain>
    </source>
</reference>
<keyword evidence="4" id="KW-0325">Glycoprotein</keyword>
<feature type="compositionally biased region" description="Basic residues" evidence="5">
    <location>
        <begin position="523"/>
        <end position="548"/>
    </location>
</feature>
<comment type="caution">
    <text evidence="6">The sequence shown here is derived from an EMBL/GenBank/DDBJ whole genome shotgun (WGS) entry which is preliminary data.</text>
</comment>
<feature type="compositionally biased region" description="Basic residues" evidence="5">
    <location>
        <begin position="457"/>
        <end position="470"/>
    </location>
</feature>
<keyword evidence="2" id="KW-0677">Repeat</keyword>
<evidence type="ECO:0000256" key="2">
    <source>
        <dbReference type="ARBA" id="ARBA00022737"/>
    </source>
</evidence>
<dbReference type="InterPro" id="IPR028994">
    <property type="entry name" value="Integrin_alpha_N"/>
</dbReference>
<protein>
    <submittedName>
        <fullName evidence="6">Integrin alpha</fullName>
    </submittedName>
</protein>
<sequence length="554" mass="56903">MVRLDHATAVVVAVTLLAVVAPVAGAVAPSGPGPGVRGGDDRDDEHRDDGHRDDGCGGRERARSPDAGTVAPDRRGVLTGRTDLGDADTRVNATGDGDRLGRAVAGVGDVNGDGEADLLVGAPRNDSRARNAGAVYLFYGPVDRGEVDADDADLVLYGVDTEDRAGAALAGRDVDGDGYSDLVIGAPGDDAGGTDSGAVYVVYGGESLSGERRITTAAGVRLAGAGAGDEAGDAVAVVGAGRDDDADAGGGVAVGAPGANTSAGNASGAVYVVDLRDGPTDRRSLADADATFLGEDDNDVAGVAVAAVGDVDDDGREELAVGAPGADARRANATNDGAVYVLSDVFSGGERSLDTADARVNGATSRDRAGAAVAGGADVNGDGVDDLVIGAPSPTRPAATPAPPTSCSAARSRTAASRTPTAACTASRRATSRASRSPSSARARRRRGRARGCAAARHGRRQRLRRRVPDRRRGATGVDRPRRRGRDAARGDAARRGRHRRRRRRRRERRRRRGRGGRGTACGRRRDRLRPARRLRRRPRGTGRRPRRGPGQGP</sequence>
<organism evidence="6 7">
    <name type="scientific">Halobaculum litoreum</name>
    <dbReference type="NCBI Taxonomy" id="3031998"/>
    <lineage>
        <taxon>Archaea</taxon>
        <taxon>Methanobacteriati</taxon>
        <taxon>Methanobacteriota</taxon>
        <taxon>Stenosarchaea group</taxon>
        <taxon>Halobacteria</taxon>
        <taxon>Halobacteriales</taxon>
        <taxon>Haloferacaceae</taxon>
        <taxon>Halobaculum</taxon>
    </lineage>
</organism>
<feature type="region of interest" description="Disordered" evidence="5">
    <location>
        <begin position="361"/>
        <end position="554"/>
    </location>
</feature>
<keyword evidence="6" id="KW-0401">Integrin</keyword>
<evidence type="ECO:0000256" key="5">
    <source>
        <dbReference type="SAM" id="MobiDB-lite"/>
    </source>
</evidence>
<dbReference type="SMART" id="SM00191">
    <property type="entry name" value="Int_alpha"/>
    <property type="match status" value="5"/>
</dbReference>
<dbReference type="PROSITE" id="PS51470">
    <property type="entry name" value="FG_GAP"/>
    <property type="match status" value="3"/>
</dbReference>
<evidence type="ECO:0000313" key="7">
    <source>
        <dbReference type="Proteomes" id="UP001596368"/>
    </source>
</evidence>
<dbReference type="PANTHER" id="PTHR23221">
    <property type="entry name" value="GLYCOSYLPHOSPHATIDYLINOSITOL PHOSPHOLIPASE D"/>
    <property type="match status" value="1"/>
</dbReference>
<dbReference type="GO" id="GO:0007229">
    <property type="term" value="P:integrin-mediated signaling pathway"/>
    <property type="evidence" value="ECO:0007669"/>
    <property type="project" value="UniProtKB-KW"/>
</dbReference>
<name>A0ABD5XUJ8_9EURY</name>
<evidence type="ECO:0000256" key="3">
    <source>
        <dbReference type="ARBA" id="ARBA00022801"/>
    </source>
</evidence>
<gene>
    <name evidence="6" type="ORF">ACFQRB_14475</name>
</gene>
<feature type="compositionally biased region" description="Basic and acidic residues" evidence="5">
    <location>
        <begin position="38"/>
        <end position="64"/>
    </location>
</feature>
<evidence type="ECO:0000256" key="1">
    <source>
        <dbReference type="ARBA" id="ARBA00022729"/>
    </source>
</evidence>
<dbReference type="Gene3D" id="2.130.10.130">
    <property type="entry name" value="Integrin alpha, N-terminal"/>
    <property type="match status" value="2"/>
</dbReference>
<accession>A0ABD5XUJ8</accession>
<proteinExistence type="predicted"/>
<dbReference type="SUPFAM" id="SSF69318">
    <property type="entry name" value="Integrin alpha N-terminal domain"/>
    <property type="match status" value="1"/>
</dbReference>
<feature type="compositionally biased region" description="Basic and acidic residues" evidence="5">
    <location>
        <begin position="486"/>
        <end position="495"/>
    </location>
</feature>
<dbReference type="InterPro" id="IPR000413">
    <property type="entry name" value="Integrin_alpha"/>
</dbReference>
<feature type="region of interest" description="Disordered" evidence="5">
    <location>
        <begin position="25"/>
        <end position="96"/>
    </location>
</feature>
<evidence type="ECO:0000313" key="6">
    <source>
        <dbReference type="EMBL" id="MFC7137329.1"/>
    </source>
</evidence>
<evidence type="ECO:0000256" key="4">
    <source>
        <dbReference type="ARBA" id="ARBA00023180"/>
    </source>
</evidence>
<dbReference type="InterPro" id="IPR013519">
    <property type="entry name" value="Int_alpha_beta-p"/>
</dbReference>
<keyword evidence="1" id="KW-0732">Signal</keyword>
<keyword evidence="3" id="KW-0378">Hydrolase</keyword>
<keyword evidence="7" id="KW-1185">Reference proteome</keyword>
<feature type="compositionally biased region" description="Low complexity" evidence="5">
    <location>
        <begin position="370"/>
        <end position="382"/>
    </location>
</feature>
<dbReference type="InterPro" id="IPR013517">
    <property type="entry name" value="FG-GAP"/>
</dbReference>
<dbReference type="Proteomes" id="UP001596368">
    <property type="component" value="Unassembled WGS sequence"/>
</dbReference>
<feature type="compositionally biased region" description="Low complexity" evidence="5">
    <location>
        <begin position="391"/>
        <end position="441"/>
    </location>
</feature>
<feature type="compositionally biased region" description="Basic residues" evidence="5">
    <location>
        <begin position="496"/>
        <end position="516"/>
    </location>
</feature>
<dbReference type="AlphaFoldDB" id="A0ABD5XUJ8"/>
<dbReference type="Pfam" id="PF01839">
    <property type="entry name" value="FG-GAP"/>
    <property type="match status" value="4"/>
</dbReference>
<dbReference type="GO" id="GO:0016787">
    <property type="term" value="F:hydrolase activity"/>
    <property type="evidence" value="ECO:0007669"/>
    <property type="project" value="UniProtKB-KW"/>
</dbReference>
<dbReference type="PANTHER" id="PTHR23221:SF7">
    <property type="entry name" value="PHOSPHATIDYLINOSITOL-GLYCAN-SPECIFIC PHOSPHOLIPASE D"/>
    <property type="match status" value="1"/>
</dbReference>
<dbReference type="PRINTS" id="PR01185">
    <property type="entry name" value="INTEGRINA"/>
</dbReference>
<dbReference type="EMBL" id="JBHSZG010000001">
    <property type="protein sequence ID" value="MFC7137329.1"/>
    <property type="molecule type" value="Genomic_DNA"/>
</dbReference>